<dbReference type="RefSeq" id="WP_210757420.1">
    <property type="nucleotide sequence ID" value="NZ_CP060139.1"/>
</dbReference>
<feature type="region of interest" description="Disordered" evidence="1">
    <location>
        <begin position="34"/>
        <end position="74"/>
    </location>
</feature>
<name>A0A7H0VAV5_9FLAO</name>
<gene>
    <name evidence="3" type="ORF">H4K34_10725</name>
</gene>
<dbReference type="AlphaFoldDB" id="A0A7H0VAV5"/>
<proteinExistence type="predicted"/>
<feature type="transmembrane region" description="Helical" evidence="2">
    <location>
        <begin position="447"/>
        <end position="468"/>
    </location>
</feature>
<sequence length="489" mass="55527">MFEFSSRLKTISYVLILIGALSVGFSFLAGGGHHEDEHGEHATMHDEHADHSDHAEHADHASHDNHGEEAHHETAVHPALVHDDMPETDDFTYHKGASRAIPENNHFYASPEHHDAEHIHHQIENKPWSNLLVNSFWALALGLGALFFMAVQYAAQVGWSAVILRVLEAMASFIWVPGLVILIIILTGWFHIGGNHVYHWMAEGIMNPDSPNYDALIAGKEGYLNGAFFTLRALIYLGGWIGAAYMLRKMSLRFEQAGVDYAKNWAKMRNLGAGFLVFFAVTSSTSAWDWIMSIDTHWFSTLFGWYVFATMFVSALTALMMIVLYLKGKGYLAEVNQSHIHDIAKFMFAFSIFWTYLWFSQFMLIWYSNIPEEVTYYMARFGEYKGLFFTMLVLNFLFPILVLMSRDAKRNKGFIFTAGVVILFGHWMDIFIMIMPGSVGSNWTLGLVQIGTMLGFVGLFINVVFRALSKAPLMAKNHPMYVESTHFHQ</sequence>
<feature type="transmembrane region" description="Helical" evidence="2">
    <location>
        <begin position="167"/>
        <end position="192"/>
    </location>
</feature>
<keyword evidence="2" id="KW-0472">Membrane</keyword>
<feature type="transmembrane region" description="Helical" evidence="2">
    <location>
        <begin position="136"/>
        <end position="155"/>
    </location>
</feature>
<protein>
    <submittedName>
        <fullName evidence="3">Quinol:cytochrome C oxidoreductase</fullName>
    </submittedName>
</protein>
<evidence type="ECO:0000313" key="3">
    <source>
        <dbReference type="EMBL" id="QNR22853.1"/>
    </source>
</evidence>
<dbReference type="KEGG" id="chyd:H4K34_10725"/>
<feature type="transmembrane region" description="Helical" evidence="2">
    <location>
        <begin position="413"/>
        <end position="435"/>
    </location>
</feature>
<feature type="transmembrane region" description="Helical" evidence="2">
    <location>
        <begin position="226"/>
        <end position="247"/>
    </location>
</feature>
<dbReference type="PANTHER" id="PTHR43044:SF1">
    <property type="entry name" value="QUINOL:CYTOCHROME C OXIDOREDUCTASE QUINONE-BINDING SUBUNIT 2"/>
    <property type="match status" value="1"/>
</dbReference>
<dbReference type="PANTHER" id="PTHR43044">
    <property type="match status" value="1"/>
</dbReference>
<feature type="transmembrane region" description="Helical" evidence="2">
    <location>
        <begin position="346"/>
        <end position="367"/>
    </location>
</feature>
<feature type="transmembrane region" description="Helical" evidence="2">
    <location>
        <begin position="271"/>
        <end position="291"/>
    </location>
</feature>
<evidence type="ECO:0000256" key="2">
    <source>
        <dbReference type="SAM" id="Phobius"/>
    </source>
</evidence>
<dbReference type="EMBL" id="CP060139">
    <property type="protein sequence ID" value="QNR22853.1"/>
    <property type="molecule type" value="Genomic_DNA"/>
</dbReference>
<evidence type="ECO:0000256" key="1">
    <source>
        <dbReference type="SAM" id="MobiDB-lite"/>
    </source>
</evidence>
<dbReference type="Proteomes" id="UP000516305">
    <property type="component" value="Chromosome"/>
</dbReference>
<evidence type="ECO:0000313" key="4">
    <source>
        <dbReference type="Proteomes" id="UP000516305"/>
    </source>
</evidence>
<reference evidence="3 4" key="1">
    <citation type="submission" date="2020-08" db="EMBL/GenBank/DDBJ databases">
        <title>Croceimicrobium hydrocarbonivorans gen. nov., sp. nov., a novel marine bacterium isolated from a bacterial consortium that degrades polyethylene terephthalate.</title>
        <authorList>
            <person name="Liu R."/>
        </authorList>
    </citation>
    <scope>NUCLEOTIDE SEQUENCE [LARGE SCALE GENOMIC DNA]</scope>
    <source>
        <strain evidence="3 4">A20-9</strain>
    </source>
</reference>
<organism evidence="3 4">
    <name type="scientific">Croceimicrobium hydrocarbonivorans</name>
    <dbReference type="NCBI Taxonomy" id="2761580"/>
    <lineage>
        <taxon>Bacteria</taxon>
        <taxon>Pseudomonadati</taxon>
        <taxon>Bacteroidota</taxon>
        <taxon>Flavobacteriia</taxon>
        <taxon>Flavobacteriales</taxon>
        <taxon>Owenweeksiaceae</taxon>
        <taxon>Croceimicrobium</taxon>
    </lineage>
</organism>
<feature type="transmembrane region" description="Helical" evidence="2">
    <location>
        <begin position="387"/>
        <end position="404"/>
    </location>
</feature>
<keyword evidence="2" id="KW-0812">Transmembrane</keyword>
<accession>A0A7H0VAV5</accession>
<keyword evidence="2" id="KW-1133">Transmembrane helix</keyword>
<keyword evidence="4" id="KW-1185">Reference proteome</keyword>
<feature type="transmembrane region" description="Helical" evidence="2">
    <location>
        <begin position="303"/>
        <end position="326"/>
    </location>
</feature>
<feature type="transmembrane region" description="Helical" evidence="2">
    <location>
        <begin position="12"/>
        <end position="30"/>
    </location>
</feature>